<keyword evidence="3" id="KW-0964">Secreted</keyword>
<evidence type="ECO:0000256" key="5">
    <source>
        <dbReference type="ARBA" id="ARBA00023180"/>
    </source>
</evidence>
<evidence type="ECO:0000256" key="4">
    <source>
        <dbReference type="ARBA" id="ARBA00022729"/>
    </source>
</evidence>
<dbReference type="Proteomes" id="UP000000709">
    <property type="component" value="Unassembled WGS sequence"/>
</dbReference>
<dbReference type="Pfam" id="PF11765">
    <property type="entry name" value="Hyphal_reg_CWP"/>
    <property type="match status" value="1"/>
</dbReference>
<dbReference type="GeneID" id="18875189"/>
<evidence type="ECO:0000256" key="2">
    <source>
        <dbReference type="ARBA" id="ARBA00022512"/>
    </source>
</evidence>
<feature type="compositionally biased region" description="Acidic residues" evidence="6">
    <location>
        <begin position="349"/>
        <end position="358"/>
    </location>
</feature>
<evidence type="ECO:0000313" key="10">
    <source>
        <dbReference type="Proteomes" id="UP000000709"/>
    </source>
</evidence>
<dbReference type="HOGENOM" id="CLU_518918_0_0_1"/>
<dbReference type="InterPro" id="IPR021031">
    <property type="entry name" value="Hyphal-reg_cell_wall_N"/>
</dbReference>
<sequence>MRIVGLIVFAQVIIAELLIDDTRIYTNPPNAGFEVYETCHITDTGSLQLQDMEFIKIIGDFANYGEFLVNAYGLREHLYIEFGDTSHSFLNMGDFNIRISGYISSYLDVSLNSFINYGTLSLEFSSPGGDTGYYFSSNTFVNEGIIDITSPGSQGISVFGTSSITNNGIIRLSNQRYMQSSGPIIGDGCVIIGGDALVILNSRYSCNQTFVMNNGFILFCMRSHSNVYKVMNFDGRSQFRVDGGINNFVYDVNQGILMLEGFGGDYHIIIGTGYDPTLFEVMLDGGAIWYNGVAPEYSFENCKDFPFDDIETESTTAGENSETSGVDESTTTEEITTSASKEVDTTSEIQDEETSEDEVSSHENVDTTTDIDDAETSEPYNDTTTHTTRNSEAATHTEDELSVTDNQFVSTTTGVSTSYTTQICDKYGKTVDCLLMVVTNSEGVWCTSTIIIGNIDIAKTTSTSKRTNIGLYTTPDSNLKISSYTRTQTQEEIPKIYVEYSNESNLITFKITFILLATLAIVLMS</sequence>
<keyword evidence="10" id="KW-1185">Reference proteome</keyword>
<dbReference type="RefSeq" id="XP_007376670.1">
    <property type="nucleotide sequence ID" value="XM_007376608.1"/>
</dbReference>
<reference evidence="9 10" key="1">
    <citation type="journal article" date="2011" name="Proc. Natl. Acad. Sci. U.S.A.">
        <title>Comparative genomics of xylose-fermenting fungi for enhanced biofuel production.</title>
        <authorList>
            <person name="Wohlbach D.J."/>
            <person name="Kuo A."/>
            <person name="Sato T.K."/>
            <person name="Potts K.M."/>
            <person name="Salamov A.A."/>
            <person name="LaButti K.M."/>
            <person name="Sun H."/>
            <person name="Clum A."/>
            <person name="Pangilinan J.L."/>
            <person name="Lindquist E.A."/>
            <person name="Lucas S."/>
            <person name="Lapidus A."/>
            <person name="Jin M."/>
            <person name="Gunawan C."/>
            <person name="Balan V."/>
            <person name="Dale B.E."/>
            <person name="Jeffries T.W."/>
            <person name="Zinkel R."/>
            <person name="Barry K.W."/>
            <person name="Grigoriev I.V."/>
            <person name="Gasch A.P."/>
        </authorList>
    </citation>
    <scope>NUCLEOTIDE SEQUENCE [LARGE SCALE GENOMIC DNA]</scope>
    <source>
        <strain evidence="10">NRRL Y-27907 / 11-Y1</strain>
    </source>
</reference>
<feature type="chain" id="PRO_5012655288" description="Hyphally-regulated cell wall protein N-terminal domain-containing protein" evidence="7">
    <location>
        <begin position="16"/>
        <end position="525"/>
    </location>
</feature>
<feature type="compositionally biased region" description="Polar residues" evidence="6">
    <location>
        <begin position="313"/>
        <end position="327"/>
    </location>
</feature>
<dbReference type="OrthoDB" id="4022214at2759"/>
<feature type="compositionally biased region" description="Polar residues" evidence="6">
    <location>
        <begin position="378"/>
        <end position="394"/>
    </location>
</feature>
<organism evidence="10">
    <name type="scientific">Spathaspora passalidarum (strain NRRL Y-27907 / 11-Y1)</name>
    <dbReference type="NCBI Taxonomy" id="619300"/>
    <lineage>
        <taxon>Eukaryota</taxon>
        <taxon>Fungi</taxon>
        <taxon>Dikarya</taxon>
        <taxon>Ascomycota</taxon>
        <taxon>Saccharomycotina</taxon>
        <taxon>Pichiomycetes</taxon>
        <taxon>Debaryomycetaceae</taxon>
        <taxon>Spathaspora</taxon>
    </lineage>
</organism>
<feature type="domain" description="Hyphally-regulated cell wall protein N-terminal" evidence="8">
    <location>
        <begin position="19"/>
        <end position="298"/>
    </location>
</feature>
<dbReference type="AlphaFoldDB" id="G3AS97"/>
<evidence type="ECO:0000313" key="9">
    <source>
        <dbReference type="EMBL" id="EGW30637.1"/>
    </source>
</evidence>
<dbReference type="InParanoid" id="G3AS97"/>
<dbReference type="KEGG" id="spaa:SPAPADRAFT_67895"/>
<protein>
    <recommendedName>
        <fullName evidence="8">Hyphally-regulated cell wall protein N-terminal domain-containing protein</fullName>
    </recommendedName>
</protein>
<comment type="subcellular location">
    <subcellularLocation>
        <location evidence="1">Secreted</location>
        <location evidence="1">Cell wall</location>
    </subcellularLocation>
</comment>
<dbReference type="EMBL" id="GL996504">
    <property type="protein sequence ID" value="EGW30637.1"/>
    <property type="molecule type" value="Genomic_DNA"/>
</dbReference>
<proteinExistence type="predicted"/>
<feature type="region of interest" description="Disordered" evidence="6">
    <location>
        <begin position="313"/>
        <end position="405"/>
    </location>
</feature>
<name>G3AS97_SPAPN</name>
<evidence type="ECO:0000259" key="8">
    <source>
        <dbReference type="Pfam" id="PF11765"/>
    </source>
</evidence>
<keyword evidence="5" id="KW-0325">Glycoprotein</keyword>
<evidence type="ECO:0000256" key="7">
    <source>
        <dbReference type="SAM" id="SignalP"/>
    </source>
</evidence>
<keyword evidence="2" id="KW-0134">Cell wall</keyword>
<dbReference type="GO" id="GO:0009277">
    <property type="term" value="C:fungal-type cell wall"/>
    <property type="evidence" value="ECO:0007669"/>
    <property type="project" value="UniProtKB-ARBA"/>
</dbReference>
<evidence type="ECO:0000256" key="3">
    <source>
        <dbReference type="ARBA" id="ARBA00022525"/>
    </source>
</evidence>
<gene>
    <name evidence="9" type="ORF">SPAPADRAFT_67895</name>
</gene>
<feature type="signal peptide" evidence="7">
    <location>
        <begin position="1"/>
        <end position="15"/>
    </location>
</feature>
<accession>G3AS97</accession>
<evidence type="ECO:0000256" key="6">
    <source>
        <dbReference type="SAM" id="MobiDB-lite"/>
    </source>
</evidence>
<feature type="compositionally biased region" description="Low complexity" evidence="6">
    <location>
        <begin position="328"/>
        <end position="340"/>
    </location>
</feature>
<keyword evidence="4 7" id="KW-0732">Signal</keyword>
<evidence type="ECO:0000256" key="1">
    <source>
        <dbReference type="ARBA" id="ARBA00004191"/>
    </source>
</evidence>